<dbReference type="AlphaFoldDB" id="A0AAW2LPY1"/>
<feature type="domain" description="Reverse transcriptase" evidence="1">
    <location>
        <begin position="13"/>
        <end position="122"/>
    </location>
</feature>
<gene>
    <name evidence="2" type="ORF">Sradi_5301000</name>
</gene>
<organism evidence="2">
    <name type="scientific">Sesamum radiatum</name>
    <name type="common">Black benniseed</name>
    <dbReference type="NCBI Taxonomy" id="300843"/>
    <lineage>
        <taxon>Eukaryota</taxon>
        <taxon>Viridiplantae</taxon>
        <taxon>Streptophyta</taxon>
        <taxon>Embryophyta</taxon>
        <taxon>Tracheophyta</taxon>
        <taxon>Spermatophyta</taxon>
        <taxon>Magnoliopsida</taxon>
        <taxon>eudicotyledons</taxon>
        <taxon>Gunneridae</taxon>
        <taxon>Pentapetalae</taxon>
        <taxon>asterids</taxon>
        <taxon>lamiids</taxon>
        <taxon>Lamiales</taxon>
        <taxon>Pedaliaceae</taxon>
        <taxon>Sesamum</taxon>
    </lineage>
</organism>
<comment type="caution">
    <text evidence="2">The sequence shown here is derived from an EMBL/GenBank/DDBJ whole genome shotgun (WGS) entry which is preliminary data.</text>
</comment>
<proteinExistence type="predicted"/>
<name>A0AAW2LPY1_SESRA</name>
<sequence length="272" mass="30532">MLLVSSVSFSFILSGEQFGRLSPQRGLRQEDPLSPFLFLFCFEALSSLFREAECPNFISRARIARSAPCISHLLFADDNLIFCEATSKSMQVISHILQRYSTASGQLINFDKSSMVISNNANQEEADHLALILGVRVVDKHEKHLGLPAVGGKSKSVMFAVPTLASLARRIVGVDNLYPVCKDSKEDAKHVLLKCSFSRQVWAFALLPYSIISVWPSDEEGWFRQICYFLESDDADYFLMLCWILWNNHNAVLMEGTHTSGIDLVCSARLKL</sequence>
<reference evidence="2" key="2">
    <citation type="journal article" date="2024" name="Plant">
        <title>Genomic evolution and insights into agronomic trait innovations of Sesamum species.</title>
        <authorList>
            <person name="Miao H."/>
            <person name="Wang L."/>
            <person name="Qu L."/>
            <person name="Liu H."/>
            <person name="Sun Y."/>
            <person name="Le M."/>
            <person name="Wang Q."/>
            <person name="Wei S."/>
            <person name="Zheng Y."/>
            <person name="Lin W."/>
            <person name="Duan Y."/>
            <person name="Cao H."/>
            <person name="Xiong S."/>
            <person name="Wang X."/>
            <person name="Wei L."/>
            <person name="Li C."/>
            <person name="Ma Q."/>
            <person name="Ju M."/>
            <person name="Zhao R."/>
            <person name="Li G."/>
            <person name="Mu C."/>
            <person name="Tian Q."/>
            <person name="Mei H."/>
            <person name="Zhang T."/>
            <person name="Gao T."/>
            <person name="Zhang H."/>
        </authorList>
    </citation>
    <scope>NUCLEOTIDE SEQUENCE</scope>
    <source>
        <strain evidence="2">G02</strain>
    </source>
</reference>
<dbReference type="InterPro" id="IPR000477">
    <property type="entry name" value="RT_dom"/>
</dbReference>
<dbReference type="PANTHER" id="PTHR33116">
    <property type="entry name" value="REVERSE TRANSCRIPTASE ZINC-BINDING DOMAIN-CONTAINING PROTEIN-RELATED-RELATED"/>
    <property type="match status" value="1"/>
</dbReference>
<dbReference type="PANTHER" id="PTHR33116:SF86">
    <property type="entry name" value="REVERSE TRANSCRIPTASE DOMAIN-CONTAINING PROTEIN"/>
    <property type="match status" value="1"/>
</dbReference>
<accession>A0AAW2LPY1</accession>
<evidence type="ECO:0000259" key="1">
    <source>
        <dbReference type="Pfam" id="PF00078"/>
    </source>
</evidence>
<protein>
    <submittedName>
        <fullName evidence="2">Mitochondrial protein</fullName>
    </submittedName>
</protein>
<dbReference type="EMBL" id="JACGWJ010000024">
    <property type="protein sequence ID" value="KAL0320395.1"/>
    <property type="molecule type" value="Genomic_DNA"/>
</dbReference>
<reference evidence="2" key="1">
    <citation type="submission" date="2020-06" db="EMBL/GenBank/DDBJ databases">
        <authorList>
            <person name="Li T."/>
            <person name="Hu X."/>
            <person name="Zhang T."/>
            <person name="Song X."/>
            <person name="Zhang H."/>
            <person name="Dai N."/>
            <person name="Sheng W."/>
            <person name="Hou X."/>
            <person name="Wei L."/>
        </authorList>
    </citation>
    <scope>NUCLEOTIDE SEQUENCE</scope>
    <source>
        <strain evidence="2">G02</strain>
        <tissue evidence="2">Leaf</tissue>
    </source>
</reference>
<evidence type="ECO:0000313" key="2">
    <source>
        <dbReference type="EMBL" id="KAL0320395.1"/>
    </source>
</evidence>
<dbReference type="Pfam" id="PF00078">
    <property type="entry name" value="RVT_1"/>
    <property type="match status" value="1"/>
</dbReference>